<sequence>MYSNTSGDEFSCEIGNSPSNANKYCEFIKKKCNSEYFWIAERYYCSSASNKVPSLIILTIILIVIFWTLVLLFVSLSILVAKFLYPILHSLCIEYRINDKFLSCILVPFINCFPDIVNYYIAMKSNSIDLTLGQVIGSILIIFTLVLGSICFLQPFEIGQNKTLLMNDFVSVFIVILIFSYIVSDGVITKTECVVMVMVYFVYVIYLYLIIDKANIESSDEEEAIPDIQIEQSSSSNLLTVPSFGIEDALSVISDDMETSEQARSVNYGTFDQENFDSNVQDGVGDDGESFHGTSSKTIGLSTSELSLRSSIWDENRNYPVNIMKHGTVRVFQVIFNLIDLSFYLIVPFIENEGYESGEAVRSSEQMISAWLNWRASAFPVLFSGYISNLRCFLIPIMLHLIYFPELPYTYILPAILLMMIWNSLLMPYTPALLTKVLAIFLTLNIISILAGIILQMLKNLGVILRISETLLGLTIFAISNSINDIITNVTLANLGKPILGVNACLGTPLLSILLGVGFNGLLVTFQKGLPDLKLDVNLHIIVTTVGLVILLAFYLIYIPLNGWRFDRKLGISVICWWAFITIINCIVN</sequence>
<gene>
    <name evidence="9" type="ORF">CLIB1423_12S01464</name>
</gene>
<evidence type="ECO:0000256" key="2">
    <source>
        <dbReference type="ARBA" id="ARBA00008170"/>
    </source>
</evidence>
<feature type="transmembrane region" description="Helical" evidence="7">
    <location>
        <begin position="194"/>
        <end position="211"/>
    </location>
</feature>
<feature type="transmembrane region" description="Helical" evidence="7">
    <location>
        <begin position="437"/>
        <end position="458"/>
    </location>
</feature>
<keyword evidence="4 7" id="KW-0812">Transmembrane</keyword>
<feature type="transmembrane region" description="Helical" evidence="7">
    <location>
        <begin position="56"/>
        <end position="80"/>
    </location>
</feature>
<keyword evidence="10" id="KW-1185">Reference proteome</keyword>
<feature type="transmembrane region" description="Helical" evidence="7">
    <location>
        <begin position="165"/>
        <end position="182"/>
    </location>
</feature>
<keyword evidence="5 7" id="KW-1133">Transmembrane helix</keyword>
<protein>
    <recommendedName>
        <fullName evidence="8">Sodium/calcium exchanger membrane region domain-containing protein</fullName>
    </recommendedName>
</protein>
<evidence type="ECO:0000256" key="5">
    <source>
        <dbReference type="ARBA" id="ARBA00022989"/>
    </source>
</evidence>
<feature type="transmembrane region" description="Helical" evidence="7">
    <location>
        <begin position="570"/>
        <end position="588"/>
    </location>
</feature>
<comment type="caution">
    <text evidence="9">The sequence shown here is derived from an EMBL/GenBank/DDBJ whole genome shotgun (WGS) entry which is preliminary data.</text>
</comment>
<comment type="subcellular location">
    <subcellularLocation>
        <location evidence="1">Membrane</location>
        <topology evidence="1">Multi-pass membrane protein</topology>
    </subcellularLocation>
</comment>
<feature type="transmembrane region" description="Helical" evidence="7">
    <location>
        <begin position="499"/>
        <end position="525"/>
    </location>
</feature>
<proteinExistence type="inferred from homology"/>
<dbReference type="InterPro" id="IPR004837">
    <property type="entry name" value="NaCa_Exmemb"/>
</dbReference>
<evidence type="ECO:0000313" key="9">
    <source>
        <dbReference type="EMBL" id="CAH2353721.1"/>
    </source>
</evidence>
<feature type="transmembrane region" description="Helical" evidence="7">
    <location>
        <begin position="133"/>
        <end position="153"/>
    </location>
</feature>
<dbReference type="GO" id="GO:0006874">
    <property type="term" value="P:intracellular calcium ion homeostasis"/>
    <property type="evidence" value="ECO:0007669"/>
    <property type="project" value="TreeGrafter"/>
</dbReference>
<evidence type="ECO:0000256" key="4">
    <source>
        <dbReference type="ARBA" id="ARBA00022692"/>
    </source>
</evidence>
<dbReference type="GO" id="GO:0016020">
    <property type="term" value="C:membrane"/>
    <property type="evidence" value="ECO:0007669"/>
    <property type="project" value="UniProtKB-SubCell"/>
</dbReference>
<dbReference type="EMBL" id="CAKXYY010000012">
    <property type="protein sequence ID" value="CAH2353721.1"/>
    <property type="molecule type" value="Genomic_DNA"/>
</dbReference>
<keyword evidence="6 7" id="KW-0472">Membrane</keyword>
<accession>A0A9P0QS23</accession>
<dbReference type="AlphaFoldDB" id="A0A9P0QS23"/>
<dbReference type="InterPro" id="IPR051359">
    <property type="entry name" value="CaCA_antiporter"/>
</dbReference>
<organism evidence="9 10">
    <name type="scientific">[Candida] railenensis</name>
    <dbReference type="NCBI Taxonomy" id="45579"/>
    <lineage>
        <taxon>Eukaryota</taxon>
        <taxon>Fungi</taxon>
        <taxon>Dikarya</taxon>
        <taxon>Ascomycota</taxon>
        <taxon>Saccharomycotina</taxon>
        <taxon>Pichiomycetes</taxon>
        <taxon>Debaryomycetaceae</taxon>
        <taxon>Kurtzmaniella</taxon>
    </lineage>
</organism>
<feature type="transmembrane region" description="Helical" evidence="7">
    <location>
        <begin position="411"/>
        <end position="431"/>
    </location>
</feature>
<dbReference type="InterPro" id="IPR044880">
    <property type="entry name" value="NCX_ion-bd_dom_sf"/>
</dbReference>
<feature type="transmembrane region" description="Helical" evidence="7">
    <location>
        <begin position="470"/>
        <end position="487"/>
    </location>
</feature>
<feature type="transmembrane region" description="Helical" evidence="7">
    <location>
        <begin position="101"/>
        <end position="121"/>
    </location>
</feature>
<evidence type="ECO:0000256" key="3">
    <source>
        <dbReference type="ARBA" id="ARBA00022448"/>
    </source>
</evidence>
<feature type="domain" description="Sodium/calcium exchanger membrane region" evidence="8">
    <location>
        <begin position="67"/>
        <end position="208"/>
    </location>
</feature>
<dbReference type="PANTHER" id="PTHR12266">
    <property type="entry name" value="NA+/CA2+ K+ INDEPENDENT EXCHANGER"/>
    <property type="match status" value="1"/>
</dbReference>
<dbReference type="GO" id="GO:0008324">
    <property type="term" value="F:monoatomic cation transmembrane transporter activity"/>
    <property type="evidence" value="ECO:0007669"/>
    <property type="project" value="TreeGrafter"/>
</dbReference>
<evidence type="ECO:0000259" key="8">
    <source>
        <dbReference type="Pfam" id="PF01699"/>
    </source>
</evidence>
<name>A0A9P0QS23_9ASCO</name>
<dbReference type="PANTHER" id="PTHR12266:SF0">
    <property type="entry name" value="MITOCHONDRIAL SODIUM_CALCIUM EXCHANGER PROTEIN"/>
    <property type="match status" value="1"/>
</dbReference>
<keyword evidence="3" id="KW-0813">Transport</keyword>
<evidence type="ECO:0000256" key="7">
    <source>
        <dbReference type="SAM" id="Phobius"/>
    </source>
</evidence>
<evidence type="ECO:0000313" key="10">
    <source>
        <dbReference type="Proteomes" id="UP000837801"/>
    </source>
</evidence>
<evidence type="ECO:0000256" key="1">
    <source>
        <dbReference type="ARBA" id="ARBA00004141"/>
    </source>
</evidence>
<feature type="transmembrane region" description="Helical" evidence="7">
    <location>
        <begin position="537"/>
        <end position="558"/>
    </location>
</feature>
<feature type="domain" description="Sodium/calcium exchanger membrane region" evidence="8">
    <location>
        <begin position="437"/>
        <end position="585"/>
    </location>
</feature>
<comment type="similarity">
    <text evidence="2">Belongs to the Ca(2+):cation antiporter (CaCA) (TC 2.A.19) family.</text>
</comment>
<feature type="transmembrane region" description="Helical" evidence="7">
    <location>
        <begin position="381"/>
        <end position="404"/>
    </location>
</feature>
<dbReference type="Gene3D" id="1.20.1420.30">
    <property type="entry name" value="NCX, central ion-binding region"/>
    <property type="match status" value="2"/>
</dbReference>
<dbReference type="Proteomes" id="UP000837801">
    <property type="component" value="Unassembled WGS sequence"/>
</dbReference>
<reference evidence="9" key="1">
    <citation type="submission" date="2022-03" db="EMBL/GenBank/DDBJ databases">
        <authorList>
            <person name="Legras J.-L."/>
            <person name="Devillers H."/>
            <person name="Grondin C."/>
        </authorList>
    </citation>
    <scope>NUCLEOTIDE SEQUENCE</scope>
    <source>
        <strain evidence="9">CLIB 1423</strain>
    </source>
</reference>
<dbReference type="OrthoDB" id="407410at2759"/>
<evidence type="ECO:0000256" key="6">
    <source>
        <dbReference type="ARBA" id="ARBA00023136"/>
    </source>
</evidence>
<dbReference type="Pfam" id="PF01699">
    <property type="entry name" value="Na_Ca_ex"/>
    <property type="match status" value="2"/>
</dbReference>